<organism evidence="2 3">
    <name type="scientific">Nocardioides fonticola</name>
    <dbReference type="NCBI Taxonomy" id="450363"/>
    <lineage>
        <taxon>Bacteria</taxon>
        <taxon>Bacillati</taxon>
        <taxon>Actinomycetota</taxon>
        <taxon>Actinomycetes</taxon>
        <taxon>Propionibacteriales</taxon>
        <taxon>Nocardioidaceae</taxon>
        <taxon>Nocardioides</taxon>
    </lineage>
</organism>
<gene>
    <name evidence="2" type="ORF">GCM10022215_29120</name>
</gene>
<feature type="domain" description="FAD-binding" evidence="1">
    <location>
        <begin position="11"/>
        <end position="167"/>
    </location>
</feature>
<sequence length="382" mass="40559">MATVAAVEQWDVVVVGAGPAGSSAAEAAARAGRRVLLLDRVEHPRYKTCGGGLIGPSLAELARRGGEPPVRTTIHRAGFTLRGERPVLRESPDRVIRCVTRPELDRWLLDAAAGAGAEIRTPCTVRELEQHPDAVRVRTDAGDLEARVVVAADGTGGRAARAVGVRLAQIDLGLELEVEAAGSGFDQGSIHLDWGPLPGSYAWVFPKGDTLTVGVIAAKGRPAETRAYLAAYLRQRGLDRARVLHDSGHLTRCRTPDSPLTADRVLAVGDAAGLLEPWTREGISFALRSGRLAGEATAGELEDAAVLRAAYEAALAEELLPEMAAGTRCLRAFERRPGAFHALIGRTGVGWRSFARLASGDTTLARALEHRSARWGVGLLAR</sequence>
<keyword evidence="3" id="KW-1185">Reference proteome</keyword>
<dbReference type="InterPro" id="IPR011777">
    <property type="entry name" value="Geranylgeranyl_Rdtase_fam"/>
</dbReference>
<dbReference type="EMBL" id="BAAAZH010000021">
    <property type="protein sequence ID" value="GAA4122887.1"/>
    <property type="molecule type" value="Genomic_DNA"/>
</dbReference>
<evidence type="ECO:0000259" key="1">
    <source>
        <dbReference type="Pfam" id="PF01494"/>
    </source>
</evidence>
<proteinExistence type="predicted"/>
<dbReference type="InterPro" id="IPR036188">
    <property type="entry name" value="FAD/NAD-bd_sf"/>
</dbReference>
<comment type="caution">
    <text evidence="2">The sequence shown here is derived from an EMBL/GenBank/DDBJ whole genome shotgun (WGS) entry which is preliminary data.</text>
</comment>
<dbReference type="NCBIfam" id="TIGR02032">
    <property type="entry name" value="GG-red-SF"/>
    <property type="match status" value="1"/>
</dbReference>
<dbReference type="PRINTS" id="PR00420">
    <property type="entry name" value="RNGMNOXGNASE"/>
</dbReference>
<dbReference type="RefSeq" id="WP_344734178.1">
    <property type="nucleotide sequence ID" value="NZ_BAAAZH010000021.1"/>
</dbReference>
<evidence type="ECO:0000313" key="2">
    <source>
        <dbReference type="EMBL" id="GAA4122887.1"/>
    </source>
</evidence>
<name>A0ABP7XNS4_9ACTN</name>
<reference evidence="3" key="1">
    <citation type="journal article" date="2019" name="Int. J. Syst. Evol. Microbiol.">
        <title>The Global Catalogue of Microorganisms (GCM) 10K type strain sequencing project: providing services to taxonomists for standard genome sequencing and annotation.</title>
        <authorList>
            <consortium name="The Broad Institute Genomics Platform"/>
            <consortium name="The Broad Institute Genome Sequencing Center for Infectious Disease"/>
            <person name="Wu L."/>
            <person name="Ma J."/>
        </authorList>
    </citation>
    <scope>NUCLEOTIDE SEQUENCE [LARGE SCALE GENOMIC DNA]</scope>
    <source>
        <strain evidence="3">JCM 16703</strain>
    </source>
</reference>
<dbReference type="Gene3D" id="3.50.50.60">
    <property type="entry name" value="FAD/NAD(P)-binding domain"/>
    <property type="match status" value="1"/>
</dbReference>
<dbReference type="Proteomes" id="UP001501495">
    <property type="component" value="Unassembled WGS sequence"/>
</dbReference>
<dbReference type="SUPFAM" id="SSF51905">
    <property type="entry name" value="FAD/NAD(P)-binding domain"/>
    <property type="match status" value="1"/>
</dbReference>
<dbReference type="InterPro" id="IPR050407">
    <property type="entry name" value="Geranylgeranyl_reductase"/>
</dbReference>
<dbReference type="PANTHER" id="PTHR42685:SF22">
    <property type="entry name" value="CONDITIONED MEDIUM FACTOR RECEPTOR 1"/>
    <property type="match status" value="1"/>
</dbReference>
<protein>
    <submittedName>
        <fullName evidence="2">Geranylgeranyl reductase family protein</fullName>
    </submittedName>
</protein>
<dbReference type="PANTHER" id="PTHR42685">
    <property type="entry name" value="GERANYLGERANYL DIPHOSPHATE REDUCTASE"/>
    <property type="match status" value="1"/>
</dbReference>
<dbReference type="Pfam" id="PF01494">
    <property type="entry name" value="FAD_binding_3"/>
    <property type="match status" value="1"/>
</dbReference>
<accession>A0ABP7XNS4</accession>
<dbReference type="InterPro" id="IPR002938">
    <property type="entry name" value="FAD-bd"/>
</dbReference>
<evidence type="ECO:0000313" key="3">
    <source>
        <dbReference type="Proteomes" id="UP001501495"/>
    </source>
</evidence>